<keyword evidence="2" id="KW-1185">Reference proteome</keyword>
<organism evidence="1 2">
    <name type="scientific">Vibrio olivae</name>
    <dbReference type="NCBI Taxonomy" id="1243002"/>
    <lineage>
        <taxon>Bacteria</taxon>
        <taxon>Pseudomonadati</taxon>
        <taxon>Pseudomonadota</taxon>
        <taxon>Gammaproteobacteria</taxon>
        <taxon>Vibrionales</taxon>
        <taxon>Vibrionaceae</taxon>
        <taxon>Vibrio</taxon>
    </lineage>
</organism>
<protein>
    <submittedName>
        <fullName evidence="1">Uncharacterized protein</fullName>
    </submittedName>
</protein>
<comment type="caution">
    <text evidence="1">The sequence shown here is derived from an EMBL/GenBank/DDBJ whole genome shotgun (WGS) entry which is preliminary data.</text>
</comment>
<dbReference type="Proteomes" id="UP001589645">
    <property type="component" value="Unassembled WGS sequence"/>
</dbReference>
<accession>A0ABV5HQS4</accession>
<evidence type="ECO:0000313" key="1">
    <source>
        <dbReference type="EMBL" id="MFB9136575.1"/>
    </source>
</evidence>
<sequence>MFGLKEMRRKRDLLHAKTKAMEQLASDSRQQYKSKVLNLASSPQGLGLSFIAGATTQCDVVNSQRNLLLATARTELLMMGKQYLAQWMDKNS</sequence>
<name>A0ABV5HQS4_9VIBR</name>
<evidence type="ECO:0000313" key="2">
    <source>
        <dbReference type="Proteomes" id="UP001589645"/>
    </source>
</evidence>
<gene>
    <name evidence="1" type="ORF">ACFFUV_16520</name>
</gene>
<dbReference type="EMBL" id="JBHMEP010000006">
    <property type="protein sequence ID" value="MFB9136575.1"/>
    <property type="molecule type" value="Genomic_DNA"/>
</dbReference>
<proteinExistence type="predicted"/>
<reference evidence="1 2" key="1">
    <citation type="submission" date="2024-09" db="EMBL/GenBank/DDBJ databases">
        <authorList>
            <person name="Sun Q."/>
            <person name="Mori K."/>
        </authorList>
    </citation>
    <scope>NUCLEOTIDE SEQUENCE [LARGE SCALE GENOMIC DNA]</scope>
    <source>
        <strain evidence="1 2">CECT 8064</strain>
    </source>
</reference>
<dbReference type="RefSeq" id="WP_390194800.1">
    <property type="nucleotide sequence ID" value="NZ_JBHMEP010000006.1"/>
</dbReference>